<proteinExistence type="predicted"/>
<evidence type="ECO:0000256" key="2">
    <source>
        <dbReference type="ARBA" id="ARBA00022723"/>
    </source>
</evidence>
<evidence type="ECO:0000313" key="7">
    <source>
        <dbReference type="Proteomes" id="UP000076848"/>
    </source>
</evidence>
<dbReference type="Proteomes" id="UP000076848">
    <property type="component" value="Unassembled WGS sequence"/>
</dbReference>
<protein>
    <submittedName>
        <fullName evidence="6">3-phenylpropionate dioxygenase ferredoxin subunit</fullName>
    </submittedName>
</protein>
<evidence type="ECO:0000256" key="1">
    <source>
        <dbReference type="ARBA" id="ARBA00022714"/>
    </source>
</evidence>
<keyword evidence="4" id="KW-0411">Iron-sulfur</keyword>
<reference evidence="6 7" key="1">
    <citation type="submission" date="2016-04" db="EMBL/GenBank/DDBJ databases">
        <authorList>
            <consortium name="Pathogen Informatics"/>
        </authorList>
    </citation>
    <scope>NUCLEOTIDE SEQUENCE [LARGE SCALE GENOMIC DNA]</scope>
    <source>
        <strain evidence="6 7">H050680373</strain>
    </source>
</reference>
<evidence type="ECO:0000313" key="6">
    <source>
        <dbReference type="EMBL" id="SAI73101.1"/>
    </source>
</evidence>
<feature type="domain" description="Rieske" evidence="5">
    <location>
        <begin position="27"/>
        <end position="86"/>
    </location>
</feature>
<keyword evidence="7" id="KW-1185">Reference proteome</keyword>
<accession>A0A157SS21</accession>
<dbReference type="GO" id="GO:0051537">
    <property type="term" value="F:2 iron, 2 sulfur cluster binding"/>
    <property type="evidence" value="ECO:0007669"/>
    <property type="project" value="UniProtKB-KW"/>
</dbReference>
<keyword evidence="6" id="KW-0560">Oxidoreductase</keyword>
<dbReference type="PROSITE" id="PS51296">
    <property type="entry name" value="RIESKE"/>
    <property type="match status" value="1"/>
</dbReference>
<dbReference type="Pfam" id="PF00355">
    <property type="entry name" value="Rieske"/>
    <property type="match status" value="1"/>
</dbReference>
<dbReference type="InterPro" id="IPR017941">
    <property type="entry name" value="Rieske_2Fe-2S"/>
</dbReference>
<evidence type="ECO:0000256" key="4">
    <source>
        <dbReference type="ARBA" id="ARBA00023014"/>
    </source>
</evidence>
<organism evidence="6 7">
    <name type="scientific">Bordetella ansorpii</name>
    <dbReference type="NCBI Taxonomy" id="288768"/>
    <lineage>
        <taxon>Bacteria</taxon>
        <taxon>Pseudomonadati</taxon>
        <taxon>Pseudomonadota</taxon>
        <taxon>Betaproteobacteria</taxon>
        <taxon>Burkholderiales</taxon>
        <taxon>Alcaligenaceae</taxon>
        <taxon>Bordetella</taxon>
    </lineage>
</organism>
<dbReference type="InterPro" id="IPR036922">
    <property type="entry name" value="Rieske_2Fe-2S_sf"/>
</dbReference>
<evidence type="ECO:0000259" key="5">
    <source>
        <dbReference type="PROSITE" id="PS51296"/>
    </source>
</evidence>
<sequence>MIPVQDYEEIGRFTVVVGNCRYSIPRHCPHRAGRLDHGFISSARGTVSCPLHHSVFDLATGMQLAGPPCGDISVHAEQVQAIPMQIRTRD</sequence>
<dbReference type="AlphaFoldDB" id="A0A157SS21"/>
<evidence type="ECO:0000256" key="3">
    <source>
        <dbReference type="ARBA" id="ARBA00023004"/>
    </source>
</evidence>
<dbReference type="Gene3D" id="2.102.10.10">
    <property type="entry name" value="Rieske [2Fe-2S] iron-sulphur domain"/>
    <property type="match status" value="1"/>
</dbReference>
<keyword evidence="2" id="KW-0479">Metal-binding</keyword>
<keyword evidence="6" id="KW-0223">Dioxygenase</keyword>
<gene>
    <name evidence="6" type="ORF">SAMEA3906486_04466</name>
</gene>
<dbReference type="SUPFAM" id="SSF50022">
    <property type="entry name" value="ISP domain"/>
    <property type="match status" value="1"/>
</dbReference>
<keyword evidence="1" id="KW-0001">2Fe-2S</keyword>
<name>A0A157SS21_9BORD</name>
<dbReference type="EMBL" id="FKIF01000008">
    <property type="protein sequence ID" value="SAI73101.1"/>
    <property type="molecule type" value="Genomic_DNA"/>
</dbReference>
<dbReference type="STRING" id="288768.SAMEA3906486_04466"/>
<dbReference type="GO" id="GO:0051213">
    <property type="term" value="F:dioxygenase activity"/>
    <property type="evidence" value="ECO:0007669"/>
    <property type="project" value="UniProtKB-KW"/>
</dbReference>
<dbReference type="OrthoDB" id="9769355at2"/>
<dbReference type="RefSeq" id="WP_066131888.1">
    <property type="nucleotide sequence ID" value="NZ_FKIF01000008.1"/>
</dbReference>
<dbReference type="GO" id="GO:0046872">
    <property type="term" value="F:metal ion binding"/>
    <property type="evidence" value="ECO:0007669"/>
    <property type="project" value="UniProtKB-KW"/>
</dbReference>
<keyword evidence="3" id="KW-0408">Iron</keyword>